<organism evidence="3 4">
    <name type="scientific">Mycena indigotica</name>
    <dbReference type="NCBI Taxonomy" id="2126181"/>
    <lineage>
        <taxon>Eukaryota</taxon>
        <taxon>Fungi</taxon>
        <taxon>Dikarya</taxon>
        <taxon>Basidiomycota</taxon>
        <taxon>Agaricomycotina</taxon>
        <taxon>Agaricomycetes</taxon>
        <taxon>Agaricomycetidae</taxon>
        <taxon>Agaricales</taxon>
        <taxon>Marasmiineae</taxon>
        <taxon>Mycenaceae</taxon>
        <taxon>Mycena</taxon>
    </lineage>
</organism>
<keyword evidence="1" id="KW-0812">Transmembrane</keyword>
<dbReference type="OrthoDB" id="3206554at2759"/>
<accession>A0A8H6T172</accession>
<proteinExistence type="predicted"/>
<name>A0A8H6T172_9AGAR</name>
<keyword evidence="1" id="KW-1133">Transmembrane helix</keyword>
<gene>
    <name evidence="3" type="ORF">MIND_00555200</name>
</gene>
<evidence type="ECO:0000313" key="4">
    <source>
        <dbReference type="Proteomes" id="UP000636479"/>
    </source>
</evidence>
<dbReference type="InterPro" id="IPR045339">
    <property type="entry name" value="DUF6534"/>
</dbReference>
<comment type="caution">
    <text evidence="3">The sequence shown here is derived from an EMBL/GenBank/DDBJ whole genome shotgun (WGS) entry which is preliminary data.</text>
</comment>
<feature type="transmembrane region" description="Helical" evidence="1">
    <location>
        <begin position="13"/>
        <end position="39"/>
    </location>
</feature>
<dbReference type="RefSeq" id="XP_037222619.1">
    <property type="nucleotide sequence ID" value="XM_037362327.1"/>
</dbReference>
<dbReference type="Proteomes" id="UP000636479">
    <property type="component" value="Unassembled WGS sequence"/>
</dbReference>
<feature type="domain" description="DUF6534" evidence="2">
    <location>
        <begin position="1"/>
        <end position="59"/>
    </location>
</feature>
<dbReference type="EMBL" id="JACAZF010000004">
    <property type="protein sequence ID" value="KAF7307600.1"/>
    <property type="molecule type" value="Genomic_DNA"/>
</dbReference>
<evidence type="ECO:0000259" key="2">
    <source>
        <dbReference type="Pfam" id="PF20152"/>
    </source>
</evidence>
<evidence type="ECO:0000313" key="3">
    <source>
        <dbReference type="EMBL" id="KAF7307600.1"/>
    </source>
</evidence>
<reference evidence="3" key="1">
    <citation type="submission" date="2020-05" db="EMBL/GenBank/DDBJ databases">
        <title>Mycena genomes resolve the evolution of fungal bioluminescence.</title>
        <authorList>
            <person name="Tsai I.J."/>
        </authorList>
    </citation>
    <scope>NUCLEOTIDE SEQUENCE</scope>
    <source>
        <strain evidence="3">171206Taipei</strain>
    </source>
</reference>
<dbReference type="Pfam" id="PF20152">
    <property type="entry name" value="DUF6534"/>
    <property type="match status" value="1"/>
</dbReference>
<dbReference type="GeneID" id="59344843"/>
<keyword evidence="1" id="KW-0472">Membrane</keyword>
<evidence type="ECO:0000256" key="1">
    <source>
        <dbReference type="SAM" id="Phobius"/>
    </source>
</evidence>
<sequence length="150" mass="16868">MVDAVVVFTINDGFLTCAIVFAAITCVLRLPGTFVWIGIHFNIAKLYSNSILATLNLRNWYRHRHRPLGIPLNGRHNQPLRAVPRSIISQDKPSITGSDNLTRPNMEVFIDHQVEYNVAVRCAADDCVDIKNELRSSIRSASMDETHLVV</sequence>
<protein>
    <recommendedName>
        <fullName evidence="2">DUF6534 domain-containing protein</fullName>
    </recommendedName>
</protein>
<keyword evidence="4" id="KW-1185">Reference proteome</keyword>
<dbReference type="AlphaFoldDB" id="A0A8H6T172"/>